<protein>
    <submittedName>
        <fullName evidence="1">Uncharacterized protein</fullName>
    </submittedName>
</protein>
<dbReference type="AlphaFoldDB" id="A0A1M6HJ27"/>
<keyword evidence="2" id="KW-1185">Reference proteome</keyword>
<accession>A0A1M6HJ27</accession>
<reference evidence="1 2" key="1">
    <citation type="submission" date="2016-11" db="EMBL/GenBank/DDBJ databases">
        <authorList>
            <person name="Jaros S."/>
            <person name="Januszkiewicz K."/>
            <person name="Wedrychowicz H."/>
        </authorList>
    </citation>
    <scope>NUCLEOTIDE SEQUENCE [LARGE SCALE GENOMIC DNA]</scope>
    <source>
        <strain evidence="1 2">DSM 22807</strain>
    </source>
</reference>
<dbReference type="OrthoDB" id="1048580at2"/>
<evidence type="ECO:0000313" key="2">
    <source>
        <dbReference type="Proteomes" id="UP000184232"/>
    </source>
</evidence>
<dbReference type="RefSeq" id="WP_072783696.1">
    <property type="nucleotide sequence ID" value="NZ_CP045292.1"/>
</dbReference>
<sequence>MTKIFYLLFFVFSFSSCSSQKENVNENWGGGVNWPYPNASHNLKGPIKRIIQYKVINRTGRPEERRYRKFFLWGEYDNQYLLAGIQLRYDRKGMVPGKLNTYSNDTISNNIEYDSLVPKFLKSIDTTVSPFPDNWLRDTIDIQEKYNYKPKYSYKHFFGGDLYKLELNQYQIYEWEEFDRTDFDEYVNWYIIDDKGRIKEHRNYMCDSIYRRKWKKFPLQQEKTKYKDLKDEDWKETTFYKYDNKDRIIELTYAMAEQSLRYQSFDYVILGISREPKVNFKYNDNNRVTEEIVSCIDPEDETKRIAVQTKKFTYHPTKGYLEKQEIFIDNRFKDELYRRFLNDTTIITYNEHEDITSKKYKHPLLGPPEERSLVNGNNDKYYKYEYDKYGNWTKCNMYLTTDIETPTIIATRIFEYYKD</sequence>
<proteinExistence type="predicted"/>
<dbReference type="Proteomes" id="UP000184232">
    <property type="component" value="Unassembled WGS sequence"/>
</dbReference>
<dbReference type="PROSITE" id="PS51257">
    <property type="entry name" value="PROKAR_LIPOPROTEIN"/>
    <property type="match status" value="1"/>
</dbReference>
<dbReference type="EMBL" id="FQZH01000002">
    <property type="protein sequence ID" value="SHJ22164.1"/>
    <property type="molecule type" value="Genomic_DNA"/>
</dbReference>
<evidence type="ECO:0000313" key="1">
    <source>
        <dbReference type="EMBL" id="SHJ22164.1"/>
    </source>
</evidence>
<organism evidence="1 2">
    <name type="scientific">Flavobacterium haoranii</name>
    <dbReference type="NCBI Taxonomy" id="683124"/>
    <lineage>
        <taxon>Bacteria</taxon>
        <taxon>Pseudomonadati</taxon>
        <taxon>Bacteroidota</taxon>
        <taxon>Flavobacteriia</taxon>
        <taxon>Flavobacteriales</taxon>
        <taxon>Flavobacteriaceae</taxon>
        <taxon>Flavobacterium</taxon>
    </lineage>
</organism>
<dbReference type="STRING" id="683124.SAMN05444337_1557"/>
<name>A0A1M6HJ27_9FLAO</name>
<gene>
    <name evidence="1" type="ORF">SAMN05444337_1557</name>
</gene>